<name>A0A6S7H1M3_PARCT</name>
<dbReference type="Gene3D" id="3.80.10.10">
    <property type="entry name" value="Ribonuclease Inhibitor"/>
    <property type="match status" value="1"/>
</dbReference>
<dbReference type="InterPro" id="IPR050694">
    <property type="entry name" value="LRRC14/PRAME"/>
</dbReference>
<dbReference type="PANTHER" id="PTHR14224">
    <property type="entry name" value="SIMILAR TO PREFERENTIALLY EXPRESSED ANTIGEN IN MELANOMA-LIKE 3"/>
    <property type="match status" value="1"/>
</dbReference>
<sequence length="381" mass="43049">MSCVKSLFDLATNVFVRHVNLLCVHTEAIPPVLYECLLKASMETDRILSIRHIFLSWPLQKLSLVDCREFKEQYALVLAHSLQSGCNKLREIDLTGCNIGVRGTTLLLMLAAGQSLPNITEYCSNKDTTNKHTAVDKNKDRSDRLSITTNCYVDENNYELFLDVLEGDDVIYDFTVSYFYAIALGLIRIEKILKALAIVQAESVIGLDLRMNDLPVLLENRPRCYKSLGRFSSLKYLNLSMNLIAFTIFFVLKHISAPLTHLILNNCSINAGHVYVDFARVATLPCIQKLEHLEIANNQFKEIGEGLMKLLKKCSGTLSFLSLEGNCLTDTDVPIILQLLEAPFVLETLHIGKNNFSINSERLLYSKDKLHKIEDIEVTEK</sequence>
<keyword evidence="1" id="KW-0677">Repeat</keyword>
<dbReference type="SUPFAM" id="SSF52047">
    <property type="entry name" value="RNI-like"/>
    <property type="match status" value="1"/>
</dbReference>
<dbReference type="AlphaFoldDB" id="A0A6S7H1M3"/>
<gene>
    <name evidence="2" type="ORF">PACLA_8A054421</name>
</gene>
<dbReference type="InterPro" id="IPR032675">
    <property type="entry name" value="LRR_dom_sf"/>
</dbReference>
<keyword evidence="3" id="KW-1185">Reference proteome</keyword>
<dbReference type="EMBL" id="CACRXK020002865">
    <property type="protein sequence ID" value="CAB3996416.1"/>
    <property type="molecule type" value="Genomic_DNA"/>
</dbReference>
<proteinExistence type="predicted"/>
<dbReference type="Proteomes" id="UP001152795">
    <property type="component" value="Unassembled WGS sequence"/>
</dbReference>
<comment type="caution">
    <text evidence="2">The sequence shown here is derived from an EMBL/GenBank/DDBJ whole genome shotgun (WGS) entry which is preliminary data.</text>
</comment>
<evidence type="ECO:0000256" key="1">
    <source>
        <dbReference type="ARBA" id="ARBA00022737"/>
    </source>
</evidence>
<reference evidence="2" key="1">
    <citation type="submission" date="2020-04" db="EMBL/GenBank/DDBJ databases">
        <authorList>
            <person name="Alioto T."/>
            <person name="Alioto T."/>
            <person name="Gomez Garrido J."/>
        </authorList>
    </citation>
    <scope>NUCLEOTIDE SEQUENCE</scope>
    <source>
        <strain evidence="2">A484AB</strain>
    </source>
</reference>
<accession>A0A6S7H1M3</accession>
<evidence type="ECO:0000313" key="3">
    <source>
        <dbReference type="Proteomes" id="UP001152795"/>
    </source>
</evidence>
<dbReference type="OrthoDB" id="5988262at2759"/>
<protein>
    <submittedName>
        <fullName evidence="2">Uncharacterized protein</fullName>
    </submittedName>
</protein>
<organism evidence="2 3">
    <name type="scientific">Paramuricea clavata</name>
    <name type="common">Red gorgonian</name>
    <name type="synonym">Violescent sea-whip</name>
    <dbReference type="NCBI Taxonomy" id="317549"/>
    <lineage>
        <taxon>Eukaryota</taxon>
        <taxon>Metazoa</taxon>
        <taxon>Cnidaria</taxon>
        <taxon>Anthozoa</taxon>
        <taxon>Octocorallia</taxon>
        <taxon>Malacalcyonacea</taxon>
        <taxon>Plexauridae</taxon>
        <taxon>Paramuricea</taxon>
    </lineage>
</organism>
<evidence type="ECO:0000313" key="2">
    <source>
        <dbReference type="EMBL" id="CAB3996416.1"/>
    </source>
</evidence>